<feature type="compositionally biased region" description="Basic and acidic residues" evidence="1">
    <location>
        <begin position="46"/>
        <end position="76"/>
    </location>
</feature>
<sequence length="1047" mass="117056">MIRSVTLSYWHGVVLLQSSGITKHVYKVSNLKDKMCVKPCVSPEPEPEKTTPEPEPEHTKITPEPEPEKTTIKPEPEPNSCSYNIVHKCSMGGYTLDCFDMTWTFHEAKDTIEFTLSAVVAETEWVGVGFSETDSMTNADIYYGWHNNGVTEVHDSHTAGYRTRPTLDNLDLFNISGSRINGRTQLKFSRKRSTGEDQTKDVAFTDTKCYFILLAWGGSVTSSGITKHVYKVSNLKDKMCVKPCVSPEPEPEKTTPEPEPEHTKITPEPEPEKTTIKPEPEPNSCSYNIVHKCSMGGYTLDCFDMTWTFHEAKDTIEFTLSAVVAETEWVGVGFSETDSMTNADIYYGWHNNGVTEVHDSHTAGYRTRPTLDNLDLFNISGSRINGRTQLKFSRKRSTGEDQTKDVAFTDTKCYFILLAWGGSVTSSGITKHVYKVSNLKDKMCLKPCAKPEPEPETTATPEGEGEPGSCGPAPGVNVTTGDRPHSMDCVDMVIGSAKGQLSRIGDYYSRDRSTPLKDEFYGGSDDLTGGLGFEDDNGFTTIVFRKKIRAMEPTDHSFIDKPMHVIWARGQDEGNYVHNKQTPSGIDGVTTQVSDPQYYKVDELKYHGFTGHRGTTTINFFTEPTDPVGECKQEWGSCPSEGDCHHVEWVYNRVLDRVHFTMRARLRSKQWIGLGFSRDKSMTNTDTVVAWIDSQRVVHVVDGWIGNQYSMPASDPQQDIRGISGDIQDGITKISFNRARGTKDDKDIAFDGNDCIYIIFPKGGEYIDGTERFSRHDVTPTVSQQKICIPCKTGQTQPPITGSTPKPTEKFRIVVSFKVTSVPWSDVYRNPESREFKDLRWDIELSLNLLMSKLPGFSRVIVLQISRGSIKIEAALEFDGNKTQAKTDVQTVFDKAIETGTIGTYSIDTNIGSFSIGDPEAVQEVANRPPETKQRDDADYVALWVIVGLASGAFVLVLILACGNYKRMKKPKEKESDDEFKSLSLGTSSPTDVHYNGYKSDKKQGLSIMNMAYEDWKEKNEAERVPSTKSSQNKYKIPSNNGMMETF</sequence>
<dbReference type="SUPFAM" id="SSF82671">
    <property type="entry name" value="SEA domain"/>
    <property type="match status" value="1"/>
</dbReference>
<dbReference type="PANTHER" id="PTHR46901:SF2">
    <property type="entry name" value="GH04942P"/>
    <property type="match status" value="1"/>
</dbReference>
<dbReference type="InterPro" id="IPR045266">
    <property type="entry name" value="DOH_DOMON"/>
</dbReference>
<feature type="transmembrane region" description="Helical" evidence="2">
    <location>
        <begin position="941"/>
        <end position="962"/>
    </location>
</feature>
<dbReference type="Gene3D" id="3.30.70.960">
    <property type="entry name" value="SEA domain"/>
    <property type="match status" value="1"/>
</dbReference>
<dbReference type="SMART" id="SM00664">
    <property type="entry name" value="DoH"/>
    <property type="match status" value="4"/>
</dbReference>
<dbReference type="Pfam" id="PF01390">
    <property type="entry name" value="SEA"/>
    <property type="match status" value="1"/>
</dbReference>
<feature type="region of interest" description="Disordered" evidence="1">
    <location>
        <begin position="446"/>
        <end position="484"/>
    </location>
</feature>
<feature type="region of interest" description="Disordered" evidence="1">
    <location>
        <begin position="40"/>
        <end position="77"/>
    </location>
</feature>
<dbReference type="InterPro" id="IPR000082">
    <property type="entry name" value="SEA_dom"/>
</dbReference>
<feature type="compositionally biased region" description="Basic and acidic residues" evidence="1">
    <location>
        <begin position="250"/>
        <end position="280"/>
    </location>
</feature>
<evidence type="ECO:0000256" key="1">
    <source>
        <dbReference type="SAM" id="MobiDB-lite"/>
    </source>
</evidence>
<keyword evidence="6" id="KW-1185">Reference proteome</keyword>
<dbReference type="Gene3D" id="2.60.40.1210">
    <property type="entry name" value="Cellobiose dehydrogenase, cytochrome domain"/>
    <property type="match status" value="2"/>
</dbReference>
<evidence type="ECO:0000256" key="2">
    <source>
        <dbReference type="SAM" id="Phobius"/>
    </source>
</evidence>
<evidence type="ECO:0000259" key="4">
    <source>
        <dbReference type="PROSITE" id="PS50836"/>
    </source>
</evidence>
<gene>
    <name evidence="5" type="ORF">KUTeg_017120</name>
</gene>
<evidence type="ECO:0000313" key="6">
    <source>
        <dbReference type="Proteomes" id="UP001217089"/>
    </source>
</evidence>
<accession>A0ABQ9EN29</accession>
<dbReference type="Proteomes" id="UP001217089">
    <property type="component" value="Unassembled WGS sequence"/>
</dbReference>
<protein>
    <recommendedName>
        <fullName evidence="7">DOMON domain-containing protein</fullName>
    </recommendedName>
</protein>
<feature type="region of interest" description="Disordered" evidence="1">
    <location>
        <begin position="1019"/>
        <end position="1047"/>
    </location>
</feature>
<dbReference type="CDD" id="cd09631">
    <property type="entry name" value="DOMON_DOH"/>
    <property type="match status" value="4"/>
</dbReference>
<dbReference type="EMBL" id="JARBDR010000813">
    <property type="protein sequence ID" value="KAJ8306575.1"/>
    <property type="molecule type" value="Genomic_DNA"/>
</dbReference>
<dbReference type="SMART" id="SM00200">
    <property type="entry name" value="SEA"/>
    <property type="match status" value="1"/>
</dbReference>
<keyword evidence="2" id="KW-1133">Transmembrane helix</keyword>
<feature type="domain" description="DOMON" evidence="4">
    <location>
        <begin position="301"/>
        <end position="421"/>
    </location>
</feature>
<dbReference type="InterPro" id="IPR036364">
    <property type="entry name" value="SEA_dom_sf"/>
</dbReference>
<feature type="domain" description="DOMON" evidence="4">
    <location>
        <begin position="643"/>
        <end position="763"/>
    </location>
</feature>
<keyword evidence="2" id="KW-0472">Membrane</keyword>
<reference evidence="5 6" key="1">
    <citation type="submission" date="2022-12" db="EMBL/GenBank/DDBJ databases">
        <title>Chromosome-level genome of Tegillarca granosa.</title>
        <authorList>
            <person name="Kim J."/>
        </authorList>
    </citation>
    <scope>NUCLEOTIDE SEQUENCE [LARGE SCALE GENOMIC DNA]</scope>
    <source>
        <strain evidence="5">Teg-2019</strain>
        <tissue evidence="5">Adductor muscle</tissue>
    </source>
</reference>
<dbReference type="InterPro" id="IPR005018">
    <property type="entry name" value="DOMON_domain"/>
</dbReference>
<dbReference type="PROSITE" id="PS50024">
    <property type="entry name" value="SEA"/>
    <property type="match status" value="1"/>
</dbReference>
<dbReference type="SUPFAM" id="SSF49344">
    <property type="entry name" value="CBD9-like"/>
    <property type="match status" value="2"/>
</dbReference>
<dbReference type="Pfam" id="PF03351">
    <property type="entry name" value="DOMON"/>
    <property type="match status" value="4"/>
</dbReference>
<dbReference type="PROSITE" id="PS50836">
    <property type="entry name" value="DOMON"/>
    <property type="match status" value="3"/>
</dbReference>
<dbReference type="PANTHER" id="PTHR46901">
    <property type="entry name" value="GH04942P"/>
    <property type="match status" value="1"/>
</dbReference>
<feature type="domain" description="DOMON" evidence="4">
    <location>
        <begin position="97"/>
        <end position="217"/>
    </location>
</feature>
<name>A0ABQ9EN29_TEGGR</name>
<comment type="caution">
    <text evidence="5">The sequence shown here is derived from an EMBL/GenBank/DDBJ whole genome shotgun (WGS) entry which is preliminary data.</text>
</comment>
<evidence type="ECO:0000313" key="5">
    <source>
        <dbReference type="EMBL" id="KAJ8306575.1"/>
    </source>
</evidence>
<organism evidence="5 6">
    <name type="scientific">Tegillarca granosa</name>
    <name type="common">Malaysian cockle</name>
    <name type="synonym">Anadara granosa</name>
    <dbReference type="NCBI Taxonomy" id="220873"/>
    <lineage>
        <taxon>Eukaryota</taxon>
        <taxon>Metazoa</taxon>
        <taxon>Spiralia</taxon>
        <taxon>Lophotrochozoa</taxon>
        <taxon>Mollusca</taxon>
        <taxon>Bivalvia</taxon>
        <taxon>Autobranchia</taxon>
        <taxon>Pteriomorphia</taxon>
        <taxon>Arcoida</taxon>
        <taxon>Arcoidea</taxon>
        <taxon>Arcidae</taxon>
        <taxon>Tegillarca</taxon>
    </lineage>
</organism>
<evidence type="ECO:0000259" key="3">
    <source>
        <dbReference type="PROSITE" id="PS50024"/>
    </source>
</evidence>
<proteinExistence type="predicted"/>
<feature type="domain" description="SEA" evidence="3">
    <location>
        <begin position="809"/>
        <end position="919"/>
    </location>
</feature>
<keyword evidence="2" id="KW-0812">Transmembrane</keyword>
<evidence type="ECO:0008006" key="7">
    <source>
        <dbReference type="Google" id="ProtNLM"/>
    </source>
</evidence>
<feature type="compositionally biased region" description="Polar residues" evidence="1">
    <location>
        <begin position="1027"/>
        <end position="1047"/>
    </location>
</feature>
<feature type="compositionally biased region" description="Low complexity" evidence="1">
    <location>
        <begin position="456"/>
        <end position="475"/>
    </location>
</feature>
<feature type="region of interest" description="Disordered" evidence="1">
    <location>
        <begin position="244"/>
        <end position="281"/>
    </location>
</feature>